<keyword evidence="3 7" id="KW-0812">Transmembrane</keyword>
<evidence type="ECO:0000256" key="6">
    <source>
        <dbReference type="RuleBase" id="RU004057"/>
    </source>
</evidence>
<evidence type="ECO:0000313" key="9">
    <source>
        <dbReference type="EMBL" id="MTF38857.1"/>
    </source>
</evidence>
<dbReference type="Proteomes" id="UP000437131">
    <property type="component" value="Unassembled WGS sequence"/>
</dbReference>
<comment type="subcellular location">
    <subcellularLocation>
        <location evidence="1">Cell membrane</location>
        <topology evidence="1">Multi-pass membrane protein</topology>
    </subcellularLocation>
    <subcellularLocation>
        <location evidence="6">Membrane</location>
        <topology evidence="6">Multi-pass membrane protein</topology>
    </subcellularLocation>
</comment>
<sequence length="477" mass="53484">MGQKNNNRQELDINFLNTIIAALVLTILIYVLALPFQETYVGMLLLKRGFTQFLTVFCAFLVITITVDKYLKISKENKVFKKLGIPEEFSFENHQSVQLLHLQEDLSRTSTMITNRLRRVINAYINSGSRKTVTDFALDDSSFYLSASESSYAVPRILVWAIPLLGFIGTVLGISSAVNGFTGFLENTAEIDQIKEGIGTVTSGLAVAFDTTLLALLLSVVVMIPLVLIERMESNLLLATDIYINDYILPRLNEKQTGEKNDLNTEVIVNTINTTLEKKLPTKEELIKPIKEALPTPEELISPAQIYAQEAAKNLVTEFVNQFQKIYEQEQQLLNTIKEVNAVILEDRNKFIQTFGQQNDLNQSIITNIKELVDLVQKNNETNSQGLVEASQAISQQLNKAAVSLEEKVTSLEASSARIAELKSLQSNLEKIVEVLHNVGDIEKTLVNIQDKITNIQPTLQDLSKPRVIRLVEQIDN</sequence>
<evidence type="ECO:0000256" key="5">
    <source>
        <dbReference type="ARBA" id="ARBA00023136"/>
    </source>
</evidence>
<keyword evidence="6" id="KW-0653">Protein transport</keyword>
<evidence type="ECO:0000256" key="3">
    <source>
        <dbReference type="ARBA" id="ARBA00022692"/>
    </source>
</evidence>
<keyword evidence="6" id="KW-0813">Transport</keyword>
<feature type="transmembrane region" description="Helical" evidence="7">
    <location>
        <begin position="12"/>
        <end position="33"/>
    </location>
</feature>
<organism evidence="9 10">
    <name type="scientific">Cyanobacterium aponinum 0216</name>
    <dbReference type="NCBI Taxonomy" id="2676140"/>
    <lineage>
        <taxon>Bacteria</taxon>
        <taxon>Bacillati</taxon>
        <taxon>Cyanobacteriota</taxon>
        <taxon>Cyanophyceae</taxon>
        <taxon>Oscillatoriophycideae</taxon>
        <taxon>Chroococcales</taxon>
        <taxon>Geminocystaceae</taxon>
        <taxon>Cyanobacterium</taxon>
    </lineage>
</organism>
<evidence type="ECO:0000313" key="10">
    <source>
        <dbReference type="Proteomes" id="UP000437131"/>
    </source>
</evidence>
<evidence type="ECO:0000256" key="7">
    <source>
        <dbReference type="SAM" id="Phobius"/>
    </source>
</evidence>
<keyword evidence="2" id="KW-1003">Cell membrane</keyword>
<dbReference type="AlphaFoldDB" id="A0A844GQU1"/>
<dbReference type="RefSeq" id="WP_099434729.1">
    <property type="nucleotide sequence ID" value="NZ_WMIA01000008.1"/>
</dbReference>
<evidence type="ECO:0000256" key="1">
    <source>
        <dbReference type="ARBA" id="ARBA00004651"/>
    </source>
</evidence>
<keyword evidence="9" id="KW-0282">Flagellum</keyword>
<feature type="transmembrane region" description="Helical" evidence="7">
    <location>
        <begin position="53"/>
        <end position="71"/>
    </location>
</feature>
<keyword evidence="9" id="KW-0966">Cell projection</keyword>
<dbReference type="GO" id="GO:0017038">
    <property type="term" value="P:protein import"/>
    <property type="evidence" value="ECO:0007669"/>
    <property type="project" value="TreeGrafter"/>
</dbReference>
<comment type="similarity">
    <text evidence="6">Belongs to the exbB/tolQ family.</text>
</comment>
<keyword evidence="9" id="KW-0969">Cilium</keyword>
<protein>
    <submittedName>
        <fullName evidence="9">Flagellar motor protein MotA</fullName>
    </submittedName>
</protein>
<dbReference type="InterPro" id="IPR002898">
    <property type="entry name" value="MotA_ExbB_proton_chnl"/>
</dbReference>
<accession>A0A844GQU1</accession>
<feature type="transmembrane region" description="Helical" evidence="7">
    <location>
        <begin position="205"/>
        <end position="229"/>
    </location>
</feature>
<dbReference type="PANTHER" id="PTHR30625:SF11">
    <property type="entry name" value="MOTA_TOLQ_EXBB PROTON CHANNEL DOMAIN-CONTAINING PROTEIN"/>
    <property type="match status" value="1"/>
</dbReference>
<evidence type="ECO:0000256" key="2">
    <source>
        <dbReference type="ARBA" id="ARBA00022475"/>
    </source>
</evidence>
<dbReference type="EMBL" id="WMIA01000008">
    <property type="protein sequence ID" value="MTF38857.1"/>
    <property type="molecule type" value="Genomic_DNA"/>
</dbReference>
<name>A0A844GQU1_9CHRO</name>
<feature type="transmembrane region" description="Helical" evidence="7">
    <location>
        <begin position="157"/>
        <end position="178"/>
    </location>
</feature>
<comment type="caution">
    <text evidence="9">The sequence shown here is derived from an EMBL/GenBank/DDBJ whole genome shotgun (WGS) entry which is preliminary data.</text>
</comment>
<reference evidence="9 10" key="1">
    <citation type="submission" date="2019-11" db="EMBL/GenBank/DDBJ databases">
        <title>Isolation of a new High Light Tolerant Cyanobacteria.</title>
        <authorList>
            <person name="Dobson Z."/>
            <person name="Vaughn N."/>
            <person name="Vaughn M."/>
            <person name="Fromme P."/>
            <person name="Mazor Y."/>
        </authorList>
    </citation>
    <scope>NUCLEOTIDE SEQUENCE [LARGE SCALE GENOMIC DNA]</scope>
    <source>
        <strain evidence="9 10">0216</strain>
    </source>
</reference>
<keyword evidence="4 7" id="KW-1133">Transmembrane helix</keyword>
<dbReference type="GO" id="GO:0005886">
    <property type="term" value="C:plasma membrane"/>
    <property type="evidence" value="ECO:0007669"/>
    <property type="project" value="UniProtKB-SubCell"/>
</dbReference>
<evidence type="ECO:0000259" key="8">
    <source>
        <dbReference type="Pfam" id="PF01618"/>
    </source>
</evidence>
<keyword evidence="5 7" id="KW-0472">Membrane</keyword>
<dbReference type="Pfam" id="PF01618">
    <property type="entry name" value="MotA_ExbB"/>
    <property type="match status" value="1"/>
</dbReference>
<dbReference type="InterPro" id="IPR050790">
    <property type="entry name" value="ExbB/TolQ_transport"/>
</dbReference>
<feature type="domain" description="MotA/TolQ/ExbB proton channel" evidence="8">
    <location>
        <begin position="142"/>
        <end position="225"/>
    </location>
</feature>
<dbReference type="PANTHER" id="PTHR30625">
    <property type="entry name" value="PROTEIN TOLQ"/>
    <property type="match status" value="1"/>
</dbReference>
<gene>
    <name evidence="9" type="ORF">GGC33_07940</name>
</gene>
<proteinExistence type="inferred from homology"/>
<evidence type="ECO:0000256" key="4">
    <source>
        <dbReference type="ARBA" id="ARBA00022989"/>
    </source>
</evidence>